<proteinExistence type="inferred from homology"/>
<evidence type="ECO:0000256" key="10">
    <source>
        <dbReference type="ARBA" id="ARBA00048336"/>
    </source>
</evidence>
<evidence type="ECO:0000256" key="12">
    <source>
        <dbReference type="RuleBase" id="RU367080"/>
    </source>
</evidence>
<accession>A0A136IMH5</accession>
<evidence type="ECO:0000256" key="8">
    <source>
        <dbReference type="ARBA" id="ARBA00023242"/>
    </source>
</evidence>
<dbReference type="InterPro" id="IPR039693">
    <property type="entry name" value="Rtr1/RPAP2"/>
</dbReference>
<dbReference type="OrthoDB" id="2590500at2759"/>
<dbReference type="EMBL" id="KQ964274">
    <property type="protein sequence ID" value="KXJ85839.1"/>
    <property type="molecule type" value="Genomic_DNA"/>
</dbReference>
<evidence type="ECO:0000256" key="1">
    <source>
        <dbReference type="ARBA" id="ARBA00004123"/>
    </source>
</evidence>
<evidence type="ECO:0000256" key="2">
    <source>
        <dbReference type="ARBA" id="ARBA00005676"/>
    </source>
</evidence>
<feature type="region of interest" description="Disordered" evidence="13">
    <location>
        <begin position="1"/>
        <end position="62"/>
    </location>
</feature>
<keyword evidence="3 12" id="KW-0479">Metal-binding</keyword>
<sequence length="347" mass="38229">MNRQHLFGSPLPRSDPLKLAMASSQPPKPKGILKKASSTTATSKPSSSTTSSSDTSKPVIDPEEARRIAVHHATLIHQRRDLEDIISDSIIELAKLPTYAGTRQPPHTAADPHAADASTFTSHVRLFQPTDYDDLIEERNMLGRCGYVLCPNPKTKVSQAGSWKLVGYGTKDFSIVPKAEIEKWCGTKCARRAMYVKVQLNESAAWERAGIPSIQIELLEEPQQKAEREAAEDPAVRVARELAAVKLDADQRAKKQAEDLALERGDADEAKAAKRDIEVRIREKRVMMEAQEPKLTIDAGGNDAHMILDGYKPKFDPRSETVPKPVTAEEAAEVRDIIAKAEEPAES</sequence>
<dbReference type="GO" id="GO:0008420">
    <property type="term" value="F:RNA polymerase II CTD heptapeptide repeat phosphatase activity"/>
    <property type="evidence" value="ECO:0007669"/>
    <property type="project" value="UniProtKB-UniRule"/>
</dbReference>
<evidence type="ECO:0000259" key="14">
    <source>
        <dbReference type="PROSITE" id="PS51479"/>
    </source>
</evidence>
<dbReference type="PANTHER" id="PTHR14732">
    <property type="entry name" value="RNA POLYMERASE II SUBUNIT B1 CTD PHOSPHATASE RPAP2-RELATED"/>
    <property type="match status" value="1"/>
</dbReference>
<dbReference type="GO" id="GO:0043175">
    <property type="term" value="F:RNA polymerase core enzyme binding"/>
    <property type="evidence" value="ECO:0007669"/>
    <property type="project" value="UniProtKB-UniRule"/>
</dbReference>
<dbReference type="AlphaFoldDB" id="A0A136IMH5"/>
<dbReference type="InParanoid" id="A0A136IMH5"/>
<comment type="catalytic activity">
    <reaction evidence="9 12">
        <text>O-phospho-L-seryl-[protein] + H2O = L-seryl-[protein] + phosphate</text>
        <dbReference type="Rhea" id="RHEA:20629"/>
        <dbReference type="Rhea" id="RHEA-COMP:9863"/>
        <dbReference type="Rhea" id="RHEA-COMP:11604"/>
        <dbReference type="ChEBI" id="CHEBI:15377"/>
        <dbReference type="ChEBI" id="CHEBI:29999"/>
        <dbReference type="ChEBI" id="CHEBI:43474"/>
        <dbReference type="ChEBI" id="CHEBI:83421"/>
        <dbReference type="EC" id="3.1.3.16"/>
    </reaction>
</comment>
<name>A0A136IMH5_9PEZI</name>
<gene>
    <name evidence="15" type="ORF">Micbo1qcDRAFT_169117</name>
</gene>
<evidence type="ECO:0000256" key="11">
    <source>
        <dbReference type="PROSITE-ProRule" id="PRU00812"/>
    </source>
</evidence>
<dbReference type="GO" id="GO:0005737">
    <property type="term" value="C:cytoplasm"/>
    <property type="evidence" value="ECO:0007669"/>
    <property type="project" value="TreeGrafter"/>
</dbReference>
<dbReference type="Pfam" id="PF04181">
    <property type="entry name" value="RPAP2_Rtr1"/>
    <property type="match status" value="1"/>
</dbReference>
<dbReference type="GO" id="GO:0005634">
    <property type="term" value="C:nucleus"/>
    <property type="evidence" value="ECO:0007669"/>
    <property type="project" value="UniProtKB-SubCell"/>
</dbReference>
<evidence type="ECO:0000256" key="3">
    <source>
        <dbReference type="ARBA" id="ARBA00022723"/>
    </source>
</evidence>
<dbReference type="STRING" id="196109.A0A136IMH5"/>
<evidence type="ECO:0000313" key="15">
    <source>
        <dbReference type="EMBL" id="KXJ85839.1"/>
    </source>
</evidence>
<keyword evidence="7 12" id="KW-0904">Protein phosphatase</keyword>
<comment type="subcellular location">
    <subcellularLocation>
        <location evidence="1 12">Nucleus</location>
    </subcellularLocation>
</comment>
<evidence type="ECO:0000256" key="6">
    <source>
        <dbReference type="ARBA" id="ARBA00022833"/>
    </source>
</evidence>
<feature type="compositionally biased region" description="Low complexity" evidence="13">
    <location>
        <begin position="34"/>
        <end position="58"/>
    </location>
</feature>
<keyword evidence="6 12" id="KW-0862">Zinc</keyword>
<evidence type="ECO:0000256" key="9">
    <source>
        <dbReference type="ARBA" id="ARBA00047761"/>
    </source>
</evidence>
<comment type="similarity">
    <text evidence="2 11 12">Belongs to the RPAP2 family.</text>
</comment>
<keyword evidence="4 12" id="KW-0863">Zinc-finger</keyword>
<keyword evidence="8 12" id="KW-0539">Nucleus</keyword>
<dbReference type="Gene3D" id="1.25.40.820">
    <property type="match status" value="1"/>
</dbReference>
<evidence type="ECO:0000256" key="7">
    <source>
        <dbReference type="ARBA" id="ARBA00022912"/>
    </source>
</evidence>
<dbReference type="PANTHER" id="PTHR14732:SF0">
    <property type="entry name" value="RNA POLYMERASE II SUBUNIT B1 CTD PHOSPHATASE RPAP2-RELATED"/>
    <property type="match status" value="1"/>
</dbReference>
<reference evidence="16" key="1">
    <citation type="submission" date="2016-02" db="EMBL/GenBank/DDBJ databases">
        <title>Draft genome sequence of Microdochium bolleyi, a fungal endophyte of beachgrass.</title>
        <authorList>
            <consortium name="DOE Joint Genome Institute"/>
            <person name="David A.S."/>
            <person name="May G."/>
            <person name="Haridas S."/>
            <person name="Lim J."/>
            <person name="Wang M."/>
            <person name="Labutti K."/>
            <person name="Lipzen A."/>
            <person name="Barry K."/>
            <person name="Grigoriev I.V."/>
        </authorList>
    </citation>
    <scope>NUCLEOTIDE SEQUENCE [LARGE SCALE GENOMIC DNA]</scope>
    <source>
        <strain evidence="16">J235TASD1</strain>
    </source>
</reference>
<comment type="catalytic activity">
    <reaction evidence="10 12">
        <text>O-phospho-L-threonyl-[protein] + H2O = L-threonyl-[protein] + phosphate</text>
        <dbReference type="Rhea" id="RHEA:47004"/>
        <dbReference type="Rhea" id="RHEA-COMP:11060"/>
        <dbReference type="Rhea" id="RHEA-COMP:11605"/>
        <dbReference type="ChEBI" id="CHEBI:15377"/>
        <dbReference type="ChEBI" id="CHEBI:30013"/>
        <dbReference type="ChEBI" id="CHEBI:43474"/>
        <dbReference type="ChEBI" id="CHEBI:61977"/>
        <dbReference type="EC" id="3.1.3.16"/>
    </reaction>
</comment>
<dbReference type="GO" id="GO:0008270">
    <property type="term" value="F:zinc ion binding"/>
    <property type="evidence" value="ECO:0007669"/>
    <property type="project" value="UniProtKB-KW"/>
</dbReference>
<evidence type="ECO:0000256" key="4">
    <source>
        <dbReference type="ARBA" id="ARBA00022771"/>
    </source>
</evidence>
<dbReference type="PROSITE" id="PS51479">
    <property type="entry name" value="ZF_RTR1"/>
    <property type="match status" value="1"/>
</dbReference>
<feature type="compositionally biased region" description="Basic and acidic residues" evidence="13">
    <location>
        <begin position="311"/>
        <end position="321"/>
    </location>
</feature>
<protein>
    <recommendedName>
        <fullName evidence="12">RNA polymerase II subunit B1 CTD phosphatase RPAP2 homolog</fullName>
        <ecNumber evidence="12">3.1.3.16</ecNumber>
    </recommendedName>
</protein>
<evidence type="ECO:0000256" key="5">
    <source>
        <dbReference type="ARBA" id="ARBA00022801"/>
    </source>
</evidence>
<feature type="region of interest" description="Disordered" evidence="13">
    <location>
        <begin position="308"/>
        <end position="328"/>
    </location>
</feature>
<dbReference type="InterPro" id="IPR007308">
    <property type="entry name" value="Rtr1/RPAP2_dom"/>
</dbReference>
<dbReference type="InterPro" id="IPR038534">
    <property type="entry name" value="Rtr1/RPAP2_sf"/>
</dbReference>
<keyword evidence="5 12" id="KW-0378">Hydrolase</keyword>
<organism evidence="15 16">
    <name type="scientific">Microdochium bolleyi</name>
    <dbReference type="NCBI Taxonomy" id="196109"/>
    <lineage>
        <taxon>Eukaryota</taxon>
        <taxon>Fungi</taxon>
        <taxon>Dikarya</taxon>
        <taxon>Ascomycota</taxon>
        <taxon>Pezizomycotina</taxon>
        <taxon>Sordariomycetes</taxon>
        <taxon>Xylariomycetidae</taxon>
        <taxon>Xylariales</taxon>
        <taxon>Microdochiaceae</taxon>
        <taxon>Microdochium</taxon>
    </lineage>
</organism>
<comment type="function">
    <text evidence="12">Putative RNA polymerase II subunit B1 C-terminal domain (CTD) phosphatase involved in RNA polymerase II transcription regulation.</text>
</comment>
<dbReference type="Proteomes" id="UP000070501">
    <property type="component" value="Unassembled WGS sequence"/>
</dbReference>
<keyword evidence="16" id="KW-1185">Reference proteome</keyword>
<evidence type="ECO:0000313" key="16">
    <source>
        <dbReference type="Proteomes" id="UP000070501"/>
    </source>
</evidence>
<evidence type="ECO:0000256" key="13">
    <source>
        <dbReference type="SAM" id="MobiDB-lite"/>
    </source>
</evidence>
<dbReference type="EC" id="3.1.3.16" evidence="12"/>
<feature type="domain" description="RTR1-type" evidence="14">
    <location>
        <begin position="122"/>
        <end position="209"/>
    </location>
</feature>